<comment type="caution">
    <text evidence="1">The sequence shown here is derived from an EMBL/GenBank/DDBJ whole genome shotgun (WGS) entry which is preliminary data.</text>
</comment>
<dbReference type="Proteomes" id="UP001057402">
    <property type="component" value="Chromosome 6"/>
</dbReference>
<accession>A0ACB9QG39</accession>
<gene>
    <name evidence="1" type="ORF">MLD38_020248</name>
</gene>
<evidence type="ECO:0000313" key="1">
    <source>
        <dbReference type="EMBL" id="KAI4364114.1"/>
    </source>
</evidence>
<dbReference type="EMBL" id="CM042885">
    <property type="protein sequence ID" value="KAI4364114.1"/>
    <property type="molecule type" value="Genomic_DNA"/>
</dbReference>
<protein>
    <submittedName>
        <fullName evidence="1">Uncharacterized protein</fullName>
    </submittedName>
</protein>
<organism evidence="1 2">
    <name type="scientific">Melastoma candidum</name>
    <dbReference type="NCBI Taxonomy" id="119954"/>
    <lineage>
        <taxon>Eukaryota</taxon>
        <taxon>Viridiplantae</taxon>
        <taxon>Streptophyta</taxon>
        <taxon>Embryophyta</taxon>
        <taxon>Tracheophyta</taxon>
        <taxon>Spermatophyta</taxon>
        <taxon>Magnoliopsida</taxon>
        <taxon>eudicotyledons</taxon>
        <taxon>Gunneridae</taxon>
        <taxon>Pentapetalae</taxon>
        <taxon>rosids</taxon>
        <taxon>malvids</taxon>
        <taxon>Myrtales</taxon>
        <taxon>Melastomataceae</taxon>
        <taxon>Melastomatoideae</taxon>
        <taxon>Melastomateae</taxon>
        <taxon>Melastoma</taxon>
    </lineage>
</organism>
<proteinExistence type="predicted"/>
<keyword evidence="2" id="KW-1185">Reference proteome</keyword>
<name>A0ACB9QG39_9MYRT</name>
<evidence type="ECO:0000313" key="2">
    <source>
        <dbReference type="Proteomes" id="UP001057402"/>
    </source>
</evidence>
<sequence>MGLSSLPAPSEGMLCILLVNAALSISVFKSLIWGILDFIGLHHPSAQPGSSDSNQPQSQESGQRNGALESYMYLLQTQTKTVRFDMLCRGHSEQSNARGRVQDCSVCLMEFSPQCKINELPCGHIFHMKRLEKWMVYWNITCPLCRSPFLPEAERDDHVTDL</sequence>
<reference evidence="2" key="1">
    <citation type="journal article" date="2023" name="Front. Plant Sci.">
        <title>Chromosomal-level genome assembly of Melastoma candidum provides insights into trichome evolution.</title>
        <authorList>
            <person name="Zhong Y."/>
            <person name="Wu W."/>
            <person name="Sun C."/>
            <person name="Zou P."/>
            <person name="Liu Y."/>
            <person name="Dai S."/>
            <person name="Zhou R."/>
        </authorList>
    </citation>
    <scope>NUCLEOTIDE SEQUENCE [LARGE SCALE GENOMIC DNA]</scope>
</reference>